<evidence type="ECO:0000256" key="2">
    <source>
        <dbReference type="SAM" id="MobiDB-lite"/>
    </source>
</evidence>
<evidence type="ECO:0000256" key="1">
    <source>
        <dbReference type="SAM" id="Coils"/>
    </source>
</evidence>
<proteinExistence type="predicted"/>
<feature type="coiled-coil region" evidence="1">
    <location>
        <begin position="141"/>
        <end position="221"/>
    </location>
</feature>
<feature type="compositionally biased region" description="Low complexity" evidence="2">
    <location>
        <begin position="9"/>
        <end position="25"/>
    </location>
</feature>
<keyword evidence="1" id="KW-0175">Coiled coil</keyword>
<feature type="region of interest" description="Disordered" evidence="2">
    <location>
        <begin position="1"/>
        <end position="120"/>
    </location>
</feature>
<evidence type="ECO:0000313" key="3">
    <source>
        <dbReference type="EMBL" id="KZT39406.1"/>
    </source>
</evidence>
<dbReference type="AlphaFoldDB" id="A0A166EBE6"/>
<dbReference type="Proteomes" id="UP000076798">
    <property type="component" value="Unassembled WGS sequence"/>
</dbReference>
<protein>
    <submittedName>
        <fullName evidence="3">Uncharacterized protein</fullName>
    </submittedName>
</protein>
<organism evidence="3 4">
    <name type="scientific">Sistotremastrum suecicum HHB10207 ss-3</name>
    <dbReference type="NCBI Taxonomy" id="1314776"/>
    <lineage>
        <taxon>Eukaryota</taxon>
        <taxon>Fungi</taxon>
        <taxon>Dikarya</taxon>
        <taxon>Basidiomycota</taxon>
        <taxon>Agaricomycotina</taxon>
        <taxon>Agaricomycetes</taxon>
        <taxon>Sistotremastrales</taxon>
        <taxon>Sistotremastraceae</taxon>
        <taxon>Sistotremastrum</taxon>
    </lineage>
</organism>
<name>A0A166EBE6_9AGAM</name>
<reference evidence="3 4" key="1">
    <citation type="journal article" date="2016" name="Mol. Biol. Evol.">
        <title>Comparative Genomics of Early-Diverging Mushroom-Forming Fungi Provides Insights into the Origins of Lignocellulose Decay Capabilities.</title>
        <authorList>
            <person name="Nagy L.G."/>
            <person name="Riley R."/>
            <person name="Tritt A."/>
            <person name="Adam C."/>
            <person name="Daum C."/>
            <person name="Floudas D."/>
            <person name="Sun H."/>
            <person name="Yadav J.S."/>
            <person name="Pangilinan J."/>
            <person name="Larsson K.H."/>
            <person name="Matsuura K."/>
            <person name="Barry K."/>
            <person name="Labutti K."/>
            <person name="Kuo R."/>
            <person name="Ohm R.A."/>
            <person name="Bhattacharya S.S."/>
            <person name="Shirouzu T."/>
            <person name="Yoshinaga Y."/>
            <person name="Martin F.M."/>
            <person name="Grigoriev I.V."/>
            <person name="Hibbett D.S."/>
        </authorList>
    </citation>
    <scope>NUCLEOTIDE SEQUENCE [LARGE SCALE GENOMIC DNA]</scope>
    <source>
        <strain evidence="3 4">HHB10207 ss-3</strain>
    </source>
</reference>
<dbReference type="EMBL" id="KV428046">
    <property type="protein sequence ID" value="KZT39406.1"/>
    <property type="molecule type" value="Genomic_DNA"/>
</dbReference>
<gene>
    <name evidence="3" type="ORF">SISSUDRAFT_638114</name>
</gene>
<accession>A0A166EBE6</accession>
<sequence>MSLSHDHSLPPSVSSPEPSSPTSSPAKVPGRSIQPSGSVANLSEADPVANYTPRRSRPPSTERRRVTSRPSRAGSAIPPLPLIPRTKSFHSNLSVNPDSPLATPPMSDSQVNSDMEGEGKTTADLLAAQLETVSFMISKLIRERDADMKDLEEELQSSRSSVQNLTLQVQELKTRLQRVTAERDHAQVENEKLETRRRATVDKLRQEKARQRAQGRKLLEEADNELRDLETGIDPDDDVLQTSAADLIVPTFNRISQSETDSILLPDDKASSTYTYLKSDALGGNITGNHSGLPDDQNAPFSRAITSSPTEFVQGSTHQSQKGKGTLRHKSTGVFSVTIQENPESQHSVPRHVCVEQ</sequence>
<keyword evidence="4" id="KW-1185">Reference proteome</keyword>
<evidence type="ECO:0000313" key="4">
    <source>
        <dbReference type="Proteomes" id="UP000076798"/>
    </source>
</evidence>